<reference evidence="1" key="1">
    <citation type="journal article" date="2014" name="Front. Microbiol.">
        <title>High frequency of phylogenetically diverse reductive dehalogenase-homologous genes in deep subseafloor sedimentary metagenomes.</title>
        <authorList>
            <person name="Kawai M."/>
            <person name="Futagami T."/>
            <person name="Toyoda A."/>
            <person name="Takaki Y."/>
            <person name="Nishi S."/>
            <person name="Hori S."/>
            <person name="Arai W."/>
            <person name="Tsubouchi T."/>
            <person name="Morono Y."/>
            <person name="Uchiyama I."/>
            <person name="Ito T."/>
            <person name="Fujiyama A."/>
            <person name="Inagaki F."/>
            <person name="Takami H."/>
        </authorList>
    </citation>
    <scope>NUCLEOTIDE SEQUENCE</scope>
    <source>
        <strain evidence="1">Expedition CK06-06</strain>
    </source>
</reference>
<evidence type="ECO:0000313" key="1">
    <source>
        <dbReference type="EMBL" id="GAG07280.1"/>
    </source>
</evidence>
<comment type="caution">
    <text evidence="1">The sequence shown here is derived from an EMBL/GenBank/DDBJ whole genome shotgun (WGS) entry which is preliminary data.</text>
</comment>
<proteinExistence type="predicted"/>
<organism evidence="1">
    <name type="scientific">marine sediment metagenome</name>
    <dbReference type="NCBI Taxonomy" id="412755"/>
    <lineage>
        <taxon>unclassified sequences</taxon>
        <taxon>metagenomes</taxon>
        <taxon>ecological metagenomes</taxon>
    </lineage>
</organism>
<sequence length="41" mass="4741">MKKTKKKTFEEIMNRLAEAVHFKITRDILLYGVCVLEAGNT</sequence>
<dbReference type="AlphaFoldDB" id="X0UNM1"/>
<gene>
    <name evidence="1" type="ORF">S01H1_40593</name>
</gene>
<dbReference type="EMBL" id="BARS01025713">
    <property type="protein sequence ID" value="GAG07280.1"/>
    <property type="molecule type" value="Genomic_DNA"/>
</dbReference>
<protein>
    <submittedName>
        <fullName evidence="1">Uncharacterized protein</fullName>
    </submittedName>
</protein>
<feature type="non-terminal residue" evidence="1">
    <location>
        <position position="41"/>
    </location>
</feature>
<name>X0UNM1_9ZZZZ</name>
<accession>X0UNM1</accession>